<reference evidence="1" key="1">
    <citation type="submission" date="2020-10" db="EMBL/GenBank/DDBJ databases">
        <authorList>
            <person name="Gilroy R."/>
        </authorList>
    </citation>
    <scope>NUCLEOTIDE SEQUENCE</scope>
    <source>
        <strain evidence="1">CHK147-3167</strain>
    </source>
</reference>
<dbReference type="AlphaFoldDB" id="A0A9D0ZPE0"/>
<evidence type="ECO:0008006" key="3">
    <source>
        <dbReference type="Google" id="ProtNLM"/>
    </source>
</evidence>
<evidence type="ECO:0000313" key="1">
    <source>
        <dbReference type="EMBL" id="HIQ90053.1"/>
    </source>
</evidence>
<organism evidence="1 2">
    <name type="scientific">Candidatus Coprosoma intestinipullorum</name>
    <dbReference type="NCBI Taxonomy" id="2840752"/>
    <lineage>
        <taxon>Bacteria</taxon>
        <taxon>Bacillati</taxon>
        <taxon>Bacillota</taxon>
        <taxon>Bacillota incertae sedis</taxon>
        <taxon>Candidatus Coprosoma</taxon>
    </lineage>
</organism>
<comment type="caution">
    <text evidence="1">The sequence shown here is derived from an EMBL/GenBank/DDBJ whole genome shotgun (WGS) entry which is preliminary data.</text>
</comment>
<dbReference type="EMBL" id="DVFV01000007">
    <property type="protein sequence ID" value="HIQ90053.1"/>
    <property type="molecule type" value="Genomic_DNA"/>
</dbReference>
<gene>
    <name evidence="1" type="ORF">IAB27_00270</name>
</gene>
<proteinExistence type="predicted"/>
<reference evidence="1" key="2">
    <citation type="journal article" date="2021" name="PeerJ">
        <title>Extensive microbial diversity within the chicken gut microbiome revealed by metagenomics and culture.</title>
        <authorList>
            <person name="Gilroy R."/>
            <person name="Ravi A."/>
            <person name="Getino M."/>
            <person name="Pursley I."/>
            <person name="Horton D.L."/>
            <person name="Alikhan N.F."/>
            <person name="Baker D."/>
            <person name="Gharbi K."/>
            <person name="Hall N."/>
            <person name="Watson M."/>
            <person name="Adriaenssens E.M."/>
            <person name="Foster-Nyarko E."/>
            <person name="Jarju S."/>
            <person name="Secka A."/>
            <person name="Antonio M."/>
            <person name="Oren A."/>
            <person name="Chaudhuri R.R."/>
            <person name="La Ragione R."/>
            <person name="Hildebrand F."/>
            <person name="Pallen M.J."/>
        </authorList>
    </citation>
    <scope>NUCLEOTIDE SEQUENCE</scope>
    <source>
        <strain evidence="1">CHK147-3167</strain>
    </source>
</reference>
<dbReference type="Proteomes" id="UP000886786">
    <property type="component" value="Unassembled WGS sequence"/>
</dbReference>
<protein>
    <recommendedName>
        <fullName evidence="3">Post-transcriptional regulator</fullName>
    </recommendedName>
</protein>
<sequence>MNLEFQSEQDLYKRLKPALDSKLNELKLNSYGYLKQEDIWNYLKETKWRSSSNLALNEMVSDILNCDNELVDDYFKQRIKRAARKIDFD</sequence>
<dbReference type="InterPro" id="IPR025716">
    <property type="entry name" value="Post-transcriptional_regulator"/>
</dbReference>
<dbReference type="Pfam" id="PF13797">
    <property type="entry name" value="Post_transc_reg"/>
    <property type="match status" value="1"/>
</dbReference>
<accession>A0A9D0ZPE0</accession>
<name>A0A9D0ZPE0_9FIRM</name>
<evidence type="ECO:0000313" key="2">
    <source>
        <dbReference type="Proteomes" id="UP000886786"/>
    </source>
</evidence>